<keyword evidence="2" id="KW-0472">Membrane</keyword>
<proteinExistence type="predicted"/>
<dbReference type="STRING" id="1855823.MCCS_19730"/>
<accession>A0A1W7AD94</accession>
<keyword evidence="1" id="KW-0175">Coiled coil</keyword>
<dbReference type="GeneID" id="35296063"/>
<evidence type="ECO:0000259" key="3">
    <source>
        <dbReference type="Pfam" id="PF13514"/>
    </source>
</evidence>
<evidence type="ECO:0000256" key="2">
    <source>
        <dbReference type="SAM" id="Phobius"/>
    </source>
</evidence>
<sequence length="973" mass="114885">MKIKSLEIYGYGRLEHRKFEFDHDFVQIFGENEAGKSTMQAFIHALLFGFPKEGEYEPRLEPRFAPQYGGKITLEHTDNTMIVIERVFVHGKEKVQVLHEGVVKSEAWFCQLMNYMKKDTYKSIFSFDVLGLQEVHRKLTQEKLEAYLLQAGSFGSTEFVALQNTIKDEKHRLFEEQDDTGILFEKARELQHIEAEIRAQDDIKQRFTELYDTYHKDSRKVEHIQLQLKELEEVKGHKLREIEHQTAAQEWKRLELQLNIEPPVFPEQGINRFESLKHQAEKLTKDLELRQQKLHQIETEMHHIKRLSDELVEASRNLIKKEQPIKQLQGDIRSIAQQRETLQTEQSVLMKDIGWQQYEHVAQSTALQNRIAAEINQLEKLELESTQINREIQFVSLNVDRLTEDTKRINKDKVHDERFNKAQELYDQKHDLESKSKLYNKLNQEAQAYETRELKKYKMQQYIYIITALISIVALIYSFMINNWTAGIVFSVIAVITTLLIVLNKKPEVRFNEELANEVKSLEDSIFKLENDFDLSFDLNAQKVLRDKYEDTLTQLNREKAQKEALSVHLKETTERIDETHQALSKCKSELKIQDSYPNNRLTSAYRAIQRITRLYDDALKCDSKLEEKEQRLQNFNADISSLITQLPIDTEPESIFHDLKNMLTQDEKEKFQYAKNGDKRELLLKEIEIINGSLQQNIDEQHALFEEAGVDDISSYYNKEAAHIKYYADLERFNTLSEQLRNQAFTYEDNTNLAEVPEAILKEQLNDIESHIQTLQDEQHTIETQLKRIDNEMYKISEDETLSELNYTYAIKRNQFKKAIETFVSVNYIDTLIKAHIKDVREERLPYVIDDASEIFSYLTEDRYKKISYEESLTAVASDGQIYHPSELSQSTKELLYIALRLSLIHSLRRYYPFPIIIDDAFVHFDRKRRERILEYMLKQKDNQIIYYTCNRSSTITNKQTIVLERNKKEVK</sequence>
<dbReference type="PANTHER" id="PTHR41259:SF1">
    <property type="entry name" value="DOUBLE-STRAND BREAK REPAIR RAD50 ATPASE, PUTATIVE-RELATED"/>
    <property type="match status" value="1"/>
</dbReference>
<dbReference type="InterPro" id="IPR038734">
    <property type="entry name" value="YhaN_AAA"/>
</dbReference>
<dbReference type="AlphaFoldDB" id="A0A1W7AD94"/>
<feature type="coiled-coil region" evidence="1">
    <location>
        <begin position="759"/>
        <end position="793"/>
    </location>
</feature>
<protein>
    <submittedName>
        <fullName evidence="4">Chromosome partition protein Smc</fullName>
    </submittedName>
</protein>
<dbReference type="Pfam" id="PF13514">
    <property type="entry name" value="AAA_27"/>
    <property type="match status" value="1"/>
</dbReference>
<dbReference type="InterPro" id="IPR027417">
    <property type="entry name" value="P-loop_NTPase"/>
</dbReference>
<reference evidence="4 5" key="1">
    <citation type="journal article" date="2017" name="Int. J. Syst. Evol. Microbiol.">
        <title>Macrococcus canis sp. nov., a skin bacterium associated with infections in dogs.</title>
        <authorList>
            <person name="Gobeli Brawand S."/>
            <person name="Cotting K."/>
            <person name="Gomez-Sanz E."/>
            <person name="Collaud A."/>
            <person name="Thomann A."/>
            <person name="Brodard I."/>
            <person name="Rodriguez-Campos S."/>
            <person name="Strauss C."/>
            <person name="Perreten V."/>
        </authorList>
    </citation>
    <scope>NUCLEOTIDE SEQUENCE [LARGE SCALE GENOMIC DNA]</scope>
    <source>
        <strain evidence="4 5">KM45013</strain>
    </source>
</reference>
<dbReference type="OrthoDB" id="9764467at2"/>
<dbReference type="Gene3D" id="3.40.50.300">
    <property type="entry name" value="P-loop containing nucleotide triphosphate hydrolases"/>
    <property type="match status" value="2"/>
</dbReference>
<evidence type="ECO:0000313" key="4">
    <source>
        <dbReference type="EMBL" id="ARQ07588.1"/>
    </source>
</evidence>
<evidence type="ECO:0000313" key="5">
    <source>
        <dbReference type="Proteomes" id="UP000194154"/>
    </source>
</evidence>
<keyword evidence="5" id="KW-1185">Reference proteome</keyword>
<dbReference type="EMBL" id="CP021059">
    <property type="protein sequence ID" value="ARQ07588.1"/>
    <property type="molecule type" value="Genomic_DNA"/>
</dbReference>
<feature type="domain" description="YhaN AAA" evidence="3">
    <location>
        <begin position="1"/>
        <end position="200"/>
    </location>
</feature>
<dbReference type="Proteomes" id="UP000194154">
    <property type="component" value="Chromosome"/>
</dbReference>
<dbReference type="KEGG" id="mcak:MCCS_19730"/>
<dbReference type="PANTHER" id="PTHR41259">
    <property type="entry name" value="DOUBLE-STRAND BREAK REPAIR RAD50 ATPASE, PUTATIVE-RELATED"/>
    <property type="match status" value="1"/>
</dbReference>
<feature type="coiled-coil region" evidence="1">
    <location>
        <begin position="273"/>
        <end position="398"/>
    </location>
</feature>
<name>A0A1W7AD94_9STAP</name>
<evidence type="ECO:0000256" key="1">
    <source>
        <dbReference type="SAM" id="Coils"/>
    </source>
</evidence>
<feature type="coiled-coil region" evidence="1">
    <location>
        <begin position="512"/>
        <end position="590"/>
    </location>
</feature>
<feature type="transmembrane region" description="Helical" evidence="2">
    <location>
        <begin position="486"/>
        <end position="503"/>
    </location>
</feature>
<keyword evidence="2" id="KW-1133">Transmembrane helix</keyword>
<keyword evidence="2" id="KW-0812">Transmembrane</keyword>
<dbReference type="RefSeq" id="WP_086043138.1">
    <property type="nucleotide sequence ID" value="NZ_CBCRZA010000012.1"/>
</dbReference>
<feature type="coiled-coil region" evidence="1">
    <location>
        <begin position="619"/>
        <end position="646"/>
    </location>
</feature>
<gene>
    <name evidence="4" type="primary">smc_2</name>
    <name evidence="4" type="ORF">MCCS_19730</name>
</gene>
<organism evidence="4 5">
    <name type="scientific">Macrococcoides canis</name>
    <dbReference type="NCBI Taxonomy" id="1855823"/>
    <lineage>
        <taxon>Bacteria</taxon>
        <taxon>Bacillati</taxon>
        <taxon>Bacillota</taxon>
        <taxon>Bacilli</taxon>
        <taxon>Bacillales</taxon>
        <taxon>Staphylococcaceae</taxon>
        <taxon>Macrococcoides</taxon>
    </lineage>
</organism>
<dbReference type="SUPFAM" id="SSF52540">
    <property type="entry name" value="P-loop containing nucleoside triphosphate hydrolases"/>
    <property type="match status" value="2"/>
</dbReference>
<feature type="transmembrane region" description="Helical" evidence="2">
    <location>
        <begin position="462"/>
        <end position="480"/>
    </location>
</feature>